<dbReference type="GO" id="GO:0000150">
    <property type="term" value="F:DNA strand exchange activity"/>
    <property type="evidence" value="ECO:0007669"/>
    <property type="project" value="InterPro"/>
</dbReference>
<keyword evidence="1" id="KW-0238">DNA-binding</keyword>
<dbReference type="InterPro" id="IPR050639">
    <property type="entry name" value="SSR_resolvase"/>
</dbReference>
<reference evidence="5 8" key="1">
    <citation type="submission" date="2009-10" db="EMBL/GenBank/DDBJ databases">
        <authorList>
            <consortium name="Los Alamos National Laboratory (LANL)"/>
            <consortium name="National Microbial Pathogen Data Resource (NMPDR)"/>
            <person name="Munk A.C."/>
            <person name="Chertkov O."/>
            <person name="Tapia R."/>
            <person name="Green L."/>
            <person name="Rogers Y."/>
            <person name="Detter J.C."/>
            <person name="Bruce D."/>
            <person name="Brettin T.S."/>
            <person name="Colwell R.R."/>
            <person name="Huq A."/>
            <person name="Grim C.J."/>
            <person name="Hasan N.A."/>
            <person name="Bartels D."/>
            <person name="Vonstein V."/>
        </authorList>
    </citation>
    <scope>NUCLEOTIDE SEQUENCE [LARGE SCALE GENOMIC DNA]</scope>
    <source>
        <strain evidence="5 8">CIP 102891</strain>
    </source>
</reference>
<evidence type="ECO:0000256" key="1">
    <source>
        <dbReference type="ARBA" id="ARBA00023125"/>
    </source>
</evidence>
<dbReference type="GO" id="GO:0003677">
    <property type="term" value="F:DNA binding"/>
    <property type="evidence" value="ECO:0007669"/>
    <property type="project" value="UniProtKB-KW"/>
</dbReference>
<dbReference type="InterPro" id="IPR038109">
    <property type="entry name" value="DNA_bind_recomb_sf"/>
</dbReference>
<comment type="caution">
    <text evidence="6">The sequence shown here is derived from an EMBL/GenBank/DDBJ whole genome shotgun (WGS) entry which is preliminary data.</text>
</comment>
<reference evidence="6" key="2">
    <citation type="submission" date="2011-08" db="EMBL/GenBank/DDBJ databases">
        <authorList>
            <person name="Hoffman M."/>
            <person name="Strain E.A."/>
            <person name="Brown E."/>
            <person name="Allard M.W."/>
        </authorList>
    </citation>
    <scope>NUCLEOTIDE SEQUENCE</scope>
    <source>
        <strain evidence="6">CIP 102891</strain>
    </source>
</reference>
<keyword evidence="2" id="KW-0233">DNA recombination</keyword>
<reference evidence="6 7" key="3">
    <citation type="journal article" date="2012" name="Int. J. Syst. Evol. Microbiol.">
        <title>Vibrio caribbeanicus sp. nov., isolated from the marine sponge Scleritoderma cyanea.</title>
        <authorList>
            <person name="Hoffmann M."/>
            <person name="Monday S.R."/>
            <person name="Allard M.W."/>
            <person name="Strain E.A."/>
            <person name="Whittaker P."/>
            <person name="Naum M."/>
            <person name="McCarthy P.J."/>
            <person name="Lopez J.V."/>
            <person name="Fischer M."/>
            <person name="Brown E.W."/>
        </authorList>
    </citation>
    <scope>NUCLEOTIDE SEQUENCE [LARGE SCALE GENOMIC DNA]</scope>
    <source>
        <strain evidence="6">CIP 102891</strain>
        <strain evidence="7">CIP 102891 / ATCC 33934</strain>
    </source>
</reference>
<dbReference type="SMART" id="SM00857">
    <property type="entry name" value="Resolvase"/>
    <property type="match status" value="1"/>
</dbReference>
<dbReference type="CDD" id="cd00338">
    <property type="entry name" value="Ser_Recombinase"/>
    <property type="match status" value="1"/>
</dbReference>
<keyword evidence="8" id="KW-1185">Reference proteome</keyword>
<accession>C9QK00</accession>
<dbReference type="AlphaFoldDB" id="C9QK00"/>
<sequence length="514" mass="58704">MNAYSYRRFSSATQSHGDSIRRQIQLAEDYCHKHNLELSTDSFEDLGVSAYHSNNSLEDAGLGQFIAALEEGKIPTPCYLLVESLDRLSRANIDEALQQLLAITNQGVIVVTLFDNQTYKKGMGLAEFITAIVTMARANEESETKSKRLKAVWHKRRTDPNALKTNNKPFWLDLSDDKTSFILNESAELVREIYELSIGGMGSHLISKHLNAKGIPSPKGKTWGDAVITKVLNTKAVLGEYQPNQRVNRKSVPIGEPIQDFYPSVINEQTFYLSQAQIKQRAKSLKRGSTSSHLNILKDVGTCRRCSAPLRLQKQSHLYYFRCPESLKGTCDSKPINIMFLRDWLKEQWLTPAFYKTWSKPKPKLNKLKPLEAKRQSLGEAYETMLEAFGSSSSSSTIKNLQKRDSELQELDKQIELLKQEQAEESNPIKLNMDESIKLIETAFKLEITAETITARNKLRQLMNQFSRFEVDMIDKQAIFEIDSTSSFIFQSIQNPYHYMKSKPMFVWKMLSIK</sequence>
<dbReference type="Pfam" id="PF07508">
    <property type="entry name" value="Recombinase"/>
    <property type="match status" value="1"/>
</dbReference>
<evidence type="ECO:0000313" key="5">
    <source>
        <dbReference type="EMBL" id="EEX91993.1"/>
    </source>
</evidence>
<dbReference type="OrthoDB" id="9791494at2"/>
<dbReference type="PATRIC" id="fig|675816.5.peg.344"/>
<dbReference type="eggNOG" id="COG1961">
    <property type="taxonomic scope" value="Bacteria"/>
</dbReference>
<proteinExistence type="predicted"/>
<dbReference type="PANTHER" id="PTHR30461:SF2">
    <property type="entry name" value="SERINE RECOMBINASE PINE-RELATED"/>
    <property type="match status" value="1"/>
</dbReference>
<evidence type="ECO:0000313" key="6">
    <source>
        <dbReference type="EMBL" id="EGU53679.1"/>
    </source>
</evidence>
<dbReference type="InterPro" id="IPR036162">
    <property type="entry name" value="Resolvase-like_N_sf"/>
</dbReference>
<evidence type="ECO:0000313" key="8">
    <source>
        <dbReference type="Proteomes" id="UP000003515"/>
    </source>
</evidence>
<dbReference type="Gene3D" id="3.40.50.1390">
    <property type="entry name" value="Resolvase, N-terminal catalytic domain"/>
    <property type="match status" value="1"/>
</dbReference>
<dbReference type="PANTHER" id="PTHR30461">
    <property type="entry name" value="DNA-INVERTASE FROM LAMBDOID PROPHAGE"/>
    <property type="match status" value="1"/>
</dbReference>
<dbReference type="PROSITE" id="PS51736">
    <property type="entry name" value="RECOMBINASES_3"/>
    <property type="match status" value="1"/>
</dbReference>
<feature type="domain" description="Resolvase/invertase-type recombinase catalytic" evidence="3">
    <location>
        <begin position="2"/>
        <end position="160"/>
    </location>
</feature>
<feature type="domain" description="Recombinase" evidence="4">
    <location>
        <begin position="169"/>
        <end position="284"/>
    </location>
</feature>
<dbReference type="EMBL" id="AFWH01000002">
    <property type="protein sequence ID" value="EGU53679.1"/>
    <property type="molecule type" value="Genomic_DNA"/>
</dbReference>
<evidence type="ECO:0000259" key="3">
    <source>
        <dbReference type="PROSITE" id="PS51736"/>
    </source>
</evidence>
<dbReference type="EMBL" id="ACZV01000005">
    <property type="protein sequence ID" value="EEX91993.1"/>
    <property type="molecule type" value="Genomic_DNA"/>
</dbReference>
<dbReference type="PROSITE" id="PS51737">
    <property type="entry name" value="RECOMBINASE_DNA_BIND"/>
    <property type="match status" value="1"/>
</dbReference>
<dbReference type="Proteomes" id="UP000002817">
    <property type="component" value="Unassembled WGS sequence"/>
</dbReference>
<dbReference type="SUPFAM" id="SSF53041">
    <property type="entry name" value="Resolvase-like"/>
    <property type="match status" value="1"/>
</dbReference>
<gene>
    <name evidence="5" type="ORF">VIA_002637</name>
    <name evidence="6" type="ORF">VIOR3934_02962</name>
</gene>
<dbReference type="Proteomes" id="UP000003515">
    <property type="component" value="Unassembled WGS sequence"/>
</dbReference>
<dbReference type="Pfam" id="PF00239">
    <property type="entry name" value="Resolvase"/>
    <property type="match status" value="1"/>
</dbReference>
<dbReference type="STRING" id="675816.VIA_002637"/>
<evidence type="ECO:0000259" key="4">
    <source>
        <dbReference type="PROSITE" id="PS51737"/>
    </source>
</evidence>
<name>C9QK00_VIBOR</name>
<organism evidence="6 7">
    <name type="scientific">Vibrio orientalis CIP 102891 = ATCC 33934</name>
    <dbReference type="NCBI Taxonomy" id="675816"/>
    <lineage>
        <taxon>Bacteria</taxon>
        <taxon>Pseudomonadati</taxon>
        <taxon>Pseudomonadota</taxon>
        <taxon>Gammaproteobacteria</taxon>
        <taxon>Vibrionales</taxon>
        <taxon>Vibrionaceae</taxon>
        <taxon>Vibrio</taxon>
        <taxon>Vibrio oreintalis group</taxon>
    </lineage>
</organism>
<dbReference type="Gene3D" id="3.90.1750.20">
    <property type="entry name" value="Putative Large Serine Recombinase, Chain B, Domain 2"/>
    <property type="match status" value="1"/>
</dbReference>
<evidence type="ECO:0000313" key="7">
    <source>
        <dbReference type="Proteomes" id="UP000002817"/>
    </source>
</evidence>
<evidence type="ECO:0000256" key="2">
    <source>
        <dbReference type="ARBA" id="ARBA00023172"/>
    </source>
</evidence>
<dbReference type="InterPro" id="IPR011109">
    <property type="entry name" value="DNA_bind_recombinase_dom"/>
</dbReference>
<dbReference type="InterPro" id="IPR006119">
    <property type="entry name" value="Resolv_N"/>
</dbReference>
<dbReference type="RefSeq" id="WP_004413547.1">
    <property type="nucleotide sequence ID" value="NZ_ACZV01000005.1"/>
</dbReference>
<protein>
    <submittedName>
        <fullName evidence="6">Site-specific recombinase</fullName>
    </submittedName>
</protein>